<proteinExistence type="predicted"/>
<dbReference type="EMBL" id="MBEW02000001">
    <property type="protein sequence ID" value="RDY22268.1"/>
    <property type="molecule type" value="Genomic_DNA"/>
</dbReference>
<keyword evidence="2" id="KW-1185">Reference proteome</keyword>
<reference evidence="1 2" key="1">
    <citation type="journal article" date="2016" name="Genome Announc.">
        <title>Draft Genome Sequence of Criibacterium bergeronii gen. nov., sp. nov., Strain CCRI-22567T, Isolated from a Vaginal Sample from a Woman with Bacterial Vaginosis.</title>
        <authorList>
            <person name="Maheux A.F."/>
            <person name="Berube E."/>
            <person name="Boudreau D.K."/>
            <person name="Raymond F."/>
            <person name="Corbeil J."/>
            <person name="Roy P.H."/>
            <person name="Boissinot M."/>
            <person name="Omar R.F."/>
        </authorList>
    </citation>
    <scope>NUCLEOTIDE SEQUENCE [LARGE SCALE GENOMIC DNA]</scope>
    <source>
        <strain evidence="1 2">CCRI-22567</strain>
    </source>
</reference>
<protein>
    <submittedName>
        <fullName evidence="1">Uncharacterized protein</fullName>
    </submittedName>
</protein>
<dbReference type="AlphaFoldDB" id="A0A371IP54"/>
<gene>
    <name evidence="1" type="ORF">BBG48_000700</name>
</gene>
<dbReference type="RefSeq" id="WP_068911643.1">
    <property type="nucleotide sequence ID" value="NZ_MBEW02000001.1"/>
</dbReference>
<dbReference type="Proteomes" id="UP000093352">
    <property type="component" value="Unassembled WGS sequence"/>
</dbReference>
<name>A0A371IP54_9FIRM</name>
<accession>A0A371IP54</accession>
<organism evidence="1 2">
    <name type="scientific">Criibacterium bergeronii</name>
    <dbReference type="NCBI Taxonomy" id="1871336"/>
    <lineage>
        <taxon>Bacteria</taxon>
        <taxon>Bacillati</taxon>
        <taxon>Bacillota</taxon>
        <taxon>Clostridia</taxon>
        <taxon>Peptostreptococcales</taxon>
        <taxon>Filifactoraceae</taxon>
        <taxon>Criibacterium</taxon>
    </lineage>
</organism>
<sequence length="78" mass="9689">MNESIDYEAYNADKQKRSEKLKFRTDKKAKKQTYEFEQTDEFIGKKKQFKGKPNKSFRNNQKNFEYDYEEDFYEPDKY</sequence>
<evidence type="ECO:0000313" key="2">
    <source>
        <dbReference type="Proteomes" id="UP000093352"/>
    </source>
</evidence>
<dbReference type="STRING" id="1871336.BBG48_00990"/>
<comment type="caution">
    <text evidence="1">The sequence shown here is derived from an EMBL/GenBank/DDBJ whole genome shotgun (WGS) entry which is preliminary data.</text>
</comment>
<evidence type="ECO:0000313" key="1">
    <source>
        <dbReference type="EMBL" id="RDY22268.1"/>
    </source>
</evidence>